<dbReference type="Pfam" id="PF13426">
    <property type="entry name" value="PAS_9"/>
    <property type="match status" value="1"/>
</dbReference>
<keyword evidence="1" id="KW-0812">Transmembrane</keyword>
<dbReference type="CDD" id="cd01948">
    <property type="entry name" value="EAL"/>
    <property type="match status" value="1"/>
</dbReference>
<dbReference type="InterPro" id="IPR001633">
    <property type="entry name" value="EAL_dom"/>
</dbReference>
<dbReference type="NCBIfam" id="TIGR00254">
    <property type="entry name" value="GGDEF"/>
    <property type="match status" value="1"/>
</dbReference>
<dbReference type="InterPro" id="IPR052155">
    <property type="entry name" value="Biofilm_reg_signaling"/>
</dbReference>
<protein>
    <recommendedName>
        <fullName evidence="7">GGDEF domain-containing protein</fullName>
    </recommendedName>
</protein>
<dbReference type="Gene3D" id="3.30.450.20">
    <property type="entry name" value="PAS domain"/>
    <property type="match status" value="1"/>
</dbReference>
<feature type="domain" description="EAL" evidence="3">
    <location>
        <begin position="452"/>
        <end position="704"/>
    </location>
</feature>
<dbReference type="Gene3D" id="3.20.20.450">
    <property type="entry name" value="EAL domain"/>
    <property type="match status" value="1"/>
</dbReference>
<sequence length="715" mass="79969">MMQYEVVSGLSPAALNYLTMLSTVFMLALLLIPLWYEVKLGRSRGLVVKISSELEELLDNESVPTLLCTEDQILAINKSARDFLTLPADAKAHKLKSLFHHLPEEIHAELALGFKQSKTFSLVSTANEKLAGITLHCTPNLNQQHDGRFLIRFLETELVERHNRFRRINDNIDQLSSGAVITDINLNIVAANHQFSEITGYTKQEVLGAHISKLSSDANKDLYESMWNQISKTGLWSGTLWNRNKQGEEYFQHLTISEITDSDGMVTHFLGTLSDLSRIYNIDSLENNSSMKLIPRIKQLEAEYQLRMSNEGKAKLIVLDIQRFNTIHNTYGAKAAETLVESVEKRLKEACSSQDFMARIGKDEIAILCGTSSLYLNMLIHEIRQVISRPFPINNTEISISANIGVATSPEHGDSLAEVANAATMASSSNKSLAQGQVAVYTPELRQASVENLKIENQLRNAIESSGLSLVYQPIFDRNKRLNKLEALLRWSHPELGPISPARFIPIAEETGLIREIGDWVITEACRQLKIWKTSGLNVVPVAINLSGHQLSDYSLVDKINRNCKLHGIEPELLNLEVTESVLMEQMETGKSILEDLTKEGFTIAIDDFGTGYSSLAYLNQFPASILKIDRTFVNDIDNKADTRVLDSIIQLANSLDMQMVAEGIETEQQLDYLMASGCQFYQGFLLAKPLPANCLQPYLSPDEINHLELSPYAI</sequence>
<evidence type="ECO:0000256" key="1">
    <source>
        <dbReference type="SAM" id="Phobius"/>
    </source>
</evidence>
<feature type="transmembrane region" description="Helical" evidence="1">
    <location>
        <begin position="14"/>
        <end position="36"/>
    </location>
</feature>
<dbReference type="EMBL" id="AAOW01000007">
    <property type="protein sequence ID" value="EAR61607.1"/>
    <property type="molecule type" value="Genomic_DNA"/>
</dbReference>
<accession>A0A7U8C4Y3</accession>
<dbReference type="InterPro" id="IPR043128">
    <property type="entry name" value="Rev_trsase/Diguanyl_cyclase"/>
</dbReference>
<dbReference type="InterPro" id="IPR035919">
    <property type="entry name" value="EAL_sf"/>
</dbReference>
<reference evidence="5 6" key="1">
    <citation type="submission" date="2006-02" db="EMBL/GenBank/DDBJ databases">
        <authorList>
            <person name="Pinhassi J."/>
            <person name="Pedros-Alio C."/>
            <person name="Ferriera S."/>
            <person name="Johnson J."/>
            <person name="Kravitz S."/>
            <person name="Halpern A."/>
            <person name="Remington K."/>
            <person name="Beeson K."/>
            <person name="Tran B."/>
            <person name="Rogers Y.-H."/>
            <person name="Friedman R."/>
            <person name="Venter J.C."/>
        </authorList>
    </citation>
    <scope>NUCLEOTIDE SEQUENCE [LARGE SCALE GENOMIC DNA]</scope>
    <source>
        <strain evidence="5 6">MED92</strain>
    </source>
</reference>
<proteinExistence type="predicted"/>
<feature type="domain" description="GGDEF" evidence="4">
    <location>
        <begin position="312"/>
        <end position="443"/>
    </location>
</feature>
<evidence type="ECO:0000259" key="3">
    <source>
        <dbReference type="PROSITE" id="PS50883"/>
    </source>
</evidence>
<evidence type="ECO:0000259" key="2">
    <source>
        <dbReference type="PROSITE" id="PS50112"/>
    </source>
</evidence>
<dbReference type="PANTHER" id="PTHR44757">
    <property type="entry name" value="DIGUANYLATE CYCLASE DGCP"/>
    <property type="match status" value="1"/>
</dbReference>
<dbReference type="OrthoDB" id="6110880at2"/>
<dbReference type="RefSeq" id="WP_007020246.1">
    <property type="nucleotide sequence ID" value="NZ_CH724125.1"/>
</dbReference>
<gene>
    <name evidence="5" type="ORF">MED92_13171</name>
</gene>
<keyword evidence="1" id="KW-0472">Membrane</keyword>
<dbReference type="Pfam" id="PF00563">
    <property type="entry name" value="EAL"/>
    <property type="match status" value="1"/>
</dbReference>
<dbReference type="PROSITE" id="PS50883">
    <property type="entry name" value="EAL"/>
    <property type="match status" value="1"/>
</dbReference>
<organism evidence="5 6">
    <name type="scientific">Neptuniibacter caesariensis</name>
    <dbReference type="NCBI Taxonomy" id="207954"/>
    <lineage>
        <taxon>Bacteria</taxon>
        <taxon>Pseudomonadati</taxon>
        <taxon>Pseudomonadota</taxon>
        <taxon>Gammaproteobacteria</taxon>
        <taxon>Oceanospirillales</taxon>
        <taxon>Oceanospirillaceae</taxon>
        <taxon>Neptuniibacter</taxon>
    </lineage>
</organism>
<dbReference type="CDD" id="cd01949">
    <property type="entry name" value="GGDEF"/>
    <property type="match status" value="1"/>
</dbReference>
<name>A0A7U8C4Y3_NEPCE</name>
<dbReference type="InterPro" id="IPR000160">
    <property type="entry name" value="GGDEF_dom"/>
</dbReference>
<keyword evidence="1" id="KW-1133">Transmembrane helix</keyword>
<dbReference type="Gene3D" id="3.30.70.270">
    <property type="match status" value="1"/>
</dbReference>
<evidence type="ECO:0008006" key="7">
    <source>
        <dbReference type="Google" id="ProtNLM"/>
    </source>
</evidence>
<dbReference type="InterPro" id="IPR029787">
    <property type="entry name" value="Nucleotide_cyclase"/>
</dbReference>
<comment type="caution">
    <text evidence="5">The sequence shown here is derived from an EMBL/GenBank/DDBJ whole genome shotgun (WGS) entry which is preliminary data.</text>
</comment>
<dbReference type="InterPro" id="IPR000014">
    <property type="entry name" value="PAS"/>
</dbReference>
<evidence type="ECO:0000313" key="5">
    <source>
        <dbReference type="EMBL" id="EAR61607.1"/>
    </source>
</evidence>
<evidence type="ECO:0000313" key="6">
    <source>
        <dbReference type="Proteomes" id="UP000002171"/>
    </source>
</evidence>
<dbReference type="SMART" id="SM00052">
    <property type="entry name" value="EAL"/>
    <property type="match status" value="1"/>
</dbReference>
<dbReference type="NCBIfam" id="TIGR00229">
    <property type="entry name" value="sensory_box"/>
    <property type="match status" value="1"/>
</dbReference>
<dbReference type="PROSITE" id="PS50887">
    <property type="entry name" value="GGDEF"/>
    <property type="match status" value="1"/>
</dbReference>
<dbReference type="Proteomes" id="UP000002171">
    <property type="component" value="Unassembled WGS sequence"/>
</dbReference>
<dbReference type="PROSITE" id="PS50112">
    <property type="entry name" value="PAS"/>
    <property type="match status" value="1"/>
</dbReference>
<dbReference type="SUPFAM" id="SSF55073">
    <property type="entry name" value="Nucleotide cyclase"/>
    <property type="match status" value="1"/>
</dbReference>
<dbReference type="SUPFAM" id="SSF55785">
    <property type="entry name" value="PYP-like sensor domain (PAS domain)"/>
    <property type="match status" value="1"/>
</dbReference>
<dbReference type="SUPFAM" id="SSF141868">
    <property type="entry name" value="EAL domain-like"/>
    <property type="match status" value="1"/>
</dbReference>
<keyword evidence="6" id="KW-1185">Reference proteome</keyword>
<dbReference type="SMART" id="SM00267">
    <property type="entry name" value="GGDEF"/>
    <property type="match status" value="1"/>
</dbReference>
<feature type="domain" description="PAS" evidence="2">
    <location>
        <begin position="164"/>
        <end position="208"/>
    </location>
</feature>
<dbReference type="PANTHER" id="PTHR44757:SF2">
    <property type="entry name" value="BIOFILM ARCHITECTURE MAINTENANCE PROTEIN MBAA"/>
    <property type="match status" value="1"/>
</dbReference>
<dbReference type="CDD" id="cd00130">
    <property type="entry name" value="PAS"/>
    <property type="match status" value="1"/>
</dbReference>
<dbReference type="SMART" id="SM00091">
    <property type="entry name" value="PAS"/>
    <property type="match status" value="2"/>
</dbReference>
<dbReference type="AlphaFoldDB" id="A0A7U8C4Y3"/>
<dbReference type="InterPro" id="IPR035965">
    <property type="entry name" value="PAS-like_dom_sf"/>
</dbReference>
<dbReference type="Pfam" id="PF00990">
    <property type="entry name" value="GGDEF"/>
    <property type="match status" value="1"/>
</dbReference>
<evidence type="ECO:0000259" key="4">
    <source>
        <dbReference type="PROSITE" id="PS50887"/>
    </source>
</evidence>